<dbReference type="EMBL" id="JAIWYP010000003">
    <property type="protein sequence ID" value="KAH3854678.1"/>
    <property type="molecule type" value="Genomic_DNA"/>
</dbReference>
<gene>
    <name evidence="2" type="ORF">DPMN_097226</name>
</gene>
<accession>A0A9D4LA61</accession>
<dbReference type="Proteomes" id="UP000828390">
    <property type="component" value="Unassembled WGS sequence"/>
</dbReference>
<feature type="region of interest" description="Disordered" evidence="1">
    <location>
        <begin position="109"/>
        <end position="132"/>
    </location>
</feature>
<comment type="caution">
    <text evidence="2">The sequence shown here is derived from an EMBL/GenBank/DDBJ whole genome shotgun (WGS) entry which is preliminary data.</text>
</comment>
<keyword evidence="3" id="KW-1185">Reference proteome</keyword>
<proteinExistence type="predicted"/>
<dbReference type="AlphaFoldDB" id="A0A9D4LA61"/>
<evidence type="ECO:0000313" key="3">
    <source>
        <dbReference type="Proteomes" id="UP000828390"/>
    </source>
</evidence>
<reference evidence="2" key="2">
    <citation type="submission" date="2020-11" db="EMBL/GenBank/DDBJ databases">
        <authorList>
            <person name="McCartney M.A."/>
            <person name="Auch B."/>
            <person name="Kono T."/>
            <person name="Mallez S."/>
            <person name="Becker A."/>
            <person name="Gohl D.M."/>
            <person name="Silverstein K.A.T."/>
            <person name="Koren S."/>
            <person name="Bechman K.B."/>
            <person name="Herman A."/>
            <person name="Abrahante J.E."/>
            <person name="Garbe J."/>
        </authorList>
    </citation>
    <scope>NUCLEOTIDE SEQUENCE</scope>
    <source>
        <strain evidence="2">Duluth1</strain>
        <tissue evidence="2">Whole animal</tissue>
    </source>
</reference>
<evidence type="ECO:0000313" key="2">
    <source>
        <dbReference type="EMBL" id="KAH3854678.1"/>
    </source>
</evidence>
<organism evidence="2 3">
    <name type="scientific">Dreissena polymorpha</name>
    <name type="common">Zebra mussel</name>
    <name type="synonym">Mytilus polymorpha</name>
    <dbReference type="NCBI Taxonomy" id="45954"/>
    <lineage>
        <taxon>Eukaryota</taxon>
        <taxon>Metazoa</taxon>
        <taxon>Spiralia</taxon>
        <taxon>Lophotrochozoa</taxon>
        <taxon>Mollusca</taxon>
        <taxon>Bivalvia</taxon>
        <taxon>Autobranchia</taxon>
        <taxon>Heteroconchia</taxon>
        <taxon>Euheterodonta</taxon>
        <taxon>Imparidentia</taxon>
        <taxon>Neoheterodontei</taxon>
        <taxon>Myida</taxon>
        <taxon>Dreissenoidea</taxon>
        <taxon>Dreissenidae</taxon>
        <taxon>Dreissena</taxon>
    </lineage>
</organism>
<evidence type="ECO:0000256" key="1">
    <source>
        <dbReference type="SAM" id="MobiDB-lite"/>
    </source>
</evidence>
<sequence length="162" mass="17164">MLCQTVSQTVGAPAGDSQIVCDDAKTVRAPAGDSKTVCDGAKTSWHLQERPRRCQKTVGIPSGDSQTVCDCANTNWAPAGDGARQSPRLRGVGDSQTVCDYANTVWAPAGDSQTVPDSRTIGAPAGDSDSMQLCQDRLGTDCRLPYDARQSPRPSDHLQETL</sequence>
<name>A0A9D4LA61_DREPO</name>
<reference evidence="2" key="1">
    <citation type="journal article" date="2019" name="bioRxiv">
        <title>The Genome of the Zebra Mussel, Dreissena polymorpha: A Resource for Invasive Species Research.</title>
        <authorList>
            <person name="McCartney M.A."/>
            <person name="Auch B."/>
            <person name="Kono T."/>
            <person name="Mallez S."/>
            <person name="Zhang Y."/>
            <person name="Obille A."/>
            <person name="Becker A."/>
            <person name="Abrahante J.E."/>
            <person name="Garbe J."/>
            <person name="Badalamenti J.P."/>
            <person name="Herman A."/>
            <person name="Mangelson H."/>
            <person name="Liachko I."/>
            <person name="Sullivan S."/>
            <person name="Sone E.D."/>
            <person name="Koren S."/>
            <person name="Silverstein K.A.T."/>
            <person name="Beckman K.B."/>
            <person name="Gohl D.M."/>
        </authorList>
    </citation>
    <scope>NUCLEOTIDE SEQUENCE</scope>
    <source>
        <strain evidence="2">Duluth1</strain>
        <tissue evidence="2">Whole animal</tissue>
    </source>
</reference>
<protein>
    <submittedName>
        <fullName evidence="2">Uncharacterized protein</fullName>
    </submittedName>
</protein>